<dbReference type="AlphaFoldDB" id="A0A075GGK8"/>
<dbReference type="InterPro" id="IPR002931">
    <property type="entry name" value="Transglutaminase-like"/>
</dbReference>
<evidence type="ECO:0000313" key="4">
    <source>
        <dbReference type="EMBL" id="AIF01077.1"/>
    </source>
</evidence>
<sequence length="488" mass="54730">MAGRVKAFPPTSGKPGKTRYGPTPREKAKRAALARRRKKSGKQYRNLVLVLVIAFIFLFTPAQEHVNKQLNSWLDELWKAVGPYHEYPVQSTYTLQRTVVIENFDNAEREFTFWLNIPIQRTSRGTWDTTFDRGGFQDTAFTLQTVNSMSVGASTPHIGVPVLTEEYLESDDALPLEDGRTSVHWPSLGAGGDRCEYTRCLLWEGSIPSQSFARLLVSYDITSYSYTWWKSGDVDSLVNGKAVGMDVSNSGTFDDLQRNGWIRSTTQLIGEEAEWYDRNSGAGNPDWAIDGTNGIVISAADNIIASLPASQQNNVFAFSRAAFDYMRENVAYGQGNPFGPPRNGPTCLAQGVGDCDEQSNAWMSILRVKQVPTWYEFGALTDKDHERWEPHAWSNILIPYNLDWCDGQGIDPESCYLEGSVDVVNNKWLLHTPTAFSEFIEPASPNGEAPTEFYRLATVYANQYNLYQELETIDGPYNSGGTYKVPYI</sequence>
<evidence type="ECO:0000256" key="1">
    <source>
        <dbReference type="SAM" id="MobiDB-lite"/>
    </source>
</evidence>
<keyword evidence="2" id="KW-1133">Transmembrane helix</keyword>
<feature type="domain" description="Transglutaminase-like" evidence="3">
    <location>
        <begin position="314"/>
        <end position="401"/>
    </location>
</feature>
<dbReference type="SUPFAM" id="SSF54001">
    <property type="entry name" value="Cysteine proteinases"/>
    <property type="match status" value="1"/>
</dbReference>
<organism evidence="4">
    <name type="scientific">uncultured marine group II/III euryarchaeote KM3_141_C05</name>
    <dbReference type="NCBI Taxonomy" id="1457876"/>
    <lineage>
        <taxon>Archaea</taxon>
        <taxon>Methanobacteriati</taxon>
        <taxon>Methanobacteriota</taxon>
        <taxon>environmental samples</taxon>
    </lineage>
</organism>
<keyword evidence="2" id="KW-0472">Membrane</keyword>
<evidence type="ECO:0000259" key="3">
    <source>
        <dbReference type="Pfam" id="PF01841"/>
    </source>
</evidence>
<proteinExistence type="predicted"/>
<dbReference type="Gene3D" id="3.10.620.30">
    <property type="match status" value="1"/>
</dbReference>
<keyword evidence="2" id="KW-0812">Transmembrane</keyword>
<accession>A0A075GGK8</accession>
<dbReference type="EMBL" id="KF900611">
    <property type="protein sequence ID" value="AIF01077.1"/>
    <property type="molecule type" value="Genomic_DNA"/>
</dbReference>
<dbReference type="InterPro" id="IPR038765">
    <property type="entry name" value="Papain-like_cys_pep_sf"/>
</dbReference>
<reference evidence="4" key="1">
    <citation type="journal article" date="2014" name="Genome Biol. Evol.">
        <title>Pangenome evidence for extensive interdomain horizontal transfer affecting lineage core and shell genes in uncultured planktonic thaumarchaeota and euryarchaeota.</title>
        <authorList>
            <person name="Deschamps P."/>
            <person name="Zivanovic Y."/>
            <person name="Moreira D."/>
            <person name="Rodriguez-Valera F."/>
            <person name="Lopez-Garcia P."/>
        </authorList>
    </citation>
    <scope>NUCLEOTIDE SEQUENCE</scope>
</reference>
<feature type="transmembrane region" description="Helical" evidence="2">
    <location>
        <begin position="44"/>
        <end position="62"/>
    </location>
</feature>
<feature type="region of interest" description="Disordered" evidence="1">
    <location>
        <begin position="1"/>
        <end position="29"/>
    </location>
</feature>
<evidence type="ECO:0000256" key="2">
    <source>
        <dbReference type="SAM" id="Phobius"/>
    </source>
</evidence>
<dbReference type="Pfam" id="PF01841">
    <property type="entry name" value="Transglut_core"/>
    <property type="match status" value="1"/>
</dbReference>
<protein>
    <recommendedName>
        <fullName evidence="3">Transglutaminase-like domain-containing protein</fullName>
    </recommendedName>
</protein>
<name>A0A075GGK8_9EURY</name>